<name>A0A0M4LTW9_9SPHN</name>
<keyword evidence="3" id="KW-1185">Reference proteome</keyword>
<dbReference type="PATRIC" id="fig|361183.4.peg.971"/>
<sequence>MRKLIALIAVLAASAPAHGLNGGMLKTMPHGRYECALPGDATGPAWTSVPDESFVLSGASSYRSEAGHGTYILKGRNFTFTRGPFKGRNFRRTGNAELQSIEPEGSLGRMICIRVSSTH</sequence>
<evidence type="ECO:0000256" key="1">
    <source>
        <dbReference type="SAM" id="SignalP"/>
    </source>
</evidence>
<feature type="chain" id="PRO_5005798186" description="Elongation factor P" evidence="1">
    <location>
        <begin position="20"/>
        <end position="119"/>
    </location>
</feature>
<proteinExistence type="predicted"/>
<accession>A0A0M4LTW9</accession>
<dbReference type="AlphaFoldDB" id="A0A0M4LTW9"/>
<keyword evidence="1" id="KW-0732">Signal</keyword>
<dbReference type="OrthoDB" id="7509105at2"/>
<dbReference type="EMBL" id="CP012669">
    <property type="protein sequence ID" value="ALE16291.1"/>
    <property type="molecule type" value="Genomic_DNA"/>
</dbReference>
<evidence type="ECO:0000313" key="2">
    <source>
        <dbReference type="EMBL" id="ALE16291.1"/>
    </source>
</evidence>
<reference evidence="2 3" key="1">
    <citation type="submission" date="2015-09" db="EMBL/GenBank/DDBJ databases">
        <title>Complete genome sequence of a benzo[a]pyrene-degrading bacterium Altererythrobacter epoxidivorans CGMCC 1.7731T.</title>
        <authorList>
            <person name="Li Z."/>
            <person name="Cheng H."/>
            <person name="Huo Y."/>
            <person name="Xu X."/>
        </authorList>
    </citation>
    <scope>NUCLEOTIDE SEQUENCE [LARGE SCALE GENOMIC DNA]</scope>
    <source>
        <strain evidence="2 3">CGMCC 1.7731</strain>
    </source>
</reference>
<feature type="signal peptide" evidence="1">
    <location>
        <begin position="1"/>
        <end position="19"/>
    </location>
</feature>
<protein>
    <recommendedName>
        <fullName evidence="4">Elongation factor P</fullName>
    </recommendedName>
</protein>
<dbReference type="Proteomes" id="UP000057938">
    <property type="component" value="Chromosome"/>
</dbReference>
<dbReference type="STRING" id="361183.AMC99_00992"/>
<organism evidence="2 3">
    <name type="scientific">Altererythrobacter epoxidivorans</name>
    <dbReference type="NCBI Taxonomy" id="361183"/>
    <lineage>
        <taxon>Bacteria</taxon>
        <taxon>Pseudomonadati</taxon>
        <taxon>Pseudomonadota</taxon>
        <taxon>Alphaproteobacteria</taxon>
        <taxon>Sphingomonadales</taxon>
        <taxon>Erythrobacteraceae</taxon>
        <taxon>Altererythrobacter</taxon>
    </lineage>
</organism>
<evidence type="ECO:0008006" key="4">
    <source>
        <dbReference type="Google" id="ProtNLM"/>
    </source>
</evidence>
<dbReference type="KEGG" id="aep:AMC99_00992"/>
<gene>
    <name evidence="2" type="ORF">AMC99_00992</name>
</gene>
<evidence type="ECO:0000313" key="3">
    <source>
        <dbReference type="Proteomes" id="UP000057938"/>
    </source>
</evidence>
<dbReference type="RefSeq" id="WP_061923529.1">
    <property type="nucleotide sequence ID" value="NZ_CP012669.1"/>
</dbReference>